<dbReference type="GO" id="GO:0006890">
    <property type="term" value="P:retrograde vesicle-mediated transport, Golgi to endoplasmic reticulum"/>
    <property type="evidence" value="ECO:0007669"/>
    <property type="project" value="UniProtKB-UniRule"/>
</dbReference>
<comment type="function">
    <text evidence="11">The coatomer is a cytosolic protein complex that binds to dilysine motifs and reversibly associates with Golgi non-clathrin-coated vesicles, which further mediate biosynthetic protein transport from the ER, via the Golgi up to the trans Golgi network. The coatomer complex is required for budding from Golgi membranes, and is essential for the retrograde Golgi-to-ER transport of dilysine-tagged proteins.</text>
</comment>
<dbReference type="PIRSF" id="PIRSF016478">
    <property type="entry name" value="Coatomer_esu"/>
    <property type="match status" value="1"/>
</dbReference>
<dbReference type="SUPFAM" id="SSF48452">
    <property type="entry name" value="TPR-like"/>
    <property type="match status" value="1"/>
</dbReference>
<dbReference type="GO" id="GO:0015031">
    <property type="term" value="P:protein transport"/>
    <property type="evidence" value="ECO:0007669"/>
    <property type="project" value="UniProtKB-UniRule"/>
</dbReference>
<evidence type="ECO:0000256" key="7">
    <source>
        <dbReference type="ARBA" id="ARBA00022927"/>
    </source>
</evidence>
<organism evidence="12">
    <name type="scientific">Phaffia rhodozyma</name>
    <name type="common">Yeast</name>
    <name type="synonym">Xanthophyllomyces dendrorhous</name>
    <dbReference type="NCBI Taxonomy" id="264483"/>
    <lineage>
        <taxon>Eukaryota</taxon>
        <taxon>Fungi</taxon>
        <taxon>Dikarya</taxon>
        <taxon>Basidiomycota</taxon>
        <taxon>Agaricomycotina</taxon>
        <taxon>Tremellomycetes</taxon>
        <taxon>Cystofilobasidiales</taxon>
        <taxon>Mrakiaceae</taxon>
        <taxon>Phaffia</taxon>
    </lineage>
</organism>
<keyword evidence="5 11" id="KW-0963">Cytoplasm</keyword>
<dbReference type="GO" id="GO:0005198">
    <property type="term" value="F:structural molecule activity"/>
    <property type="evidence" value="ECO:0007669"/>
    <property type="project" value="UniProtKB-UniRule"/>
</dbReference>
<evidence type="ECO:0000256" key="5">
    <source>
        <dbReference type="ARBA" id="ARBA00022490"/>
    </source>
</evidence>
<dbReference type="GO" id="GO:0006888">
    <property type="term" value="P:endoplasmic reticulum to Golgi vesicle-mediated transport"/>
    <property type="evidence" value="ECO:0007669"/>
    <property type="project" value="TreeGrafter"/>
</dbReference>
<keyword evidence="10 11" id="KW-0968">Cytoplasmic vesicle</keyword>
<dbReference type="GO" id="GO:0000139">
    <property type="term" value="C:Golgi membrane"/>
    <property type="evidence" value="ECO:0007669"/>
    <property type="project" value="UniProtKB-SubCell"/>
</dbReference>
<keyword evidence="7 11" id="KW-0653">Protein transport</keyword>
<evidence type="ECO:0000256" key="9">
    <source>
        <dbReference type="ARBA" id="ARBA00023136"/>
    </source>
</evidence>
<proteinExistence type="inferred from homology"/>
<keyword evidence="4 11" id="KW-0813">Transport</keyword>
<dbReference type="EMBL" id="LN483167">
    <property type="protein sequence ID" value="CDZ96791.1"/>
    <property type="molecule type" value="Genomic_DNA"/>
</dbReference>
<dbReference type="InterPro" id="IPR011990">
    <property type="entry name" value="TPR-like_helical_dom_sf"/>
</dbReference>
<protein>
    <recommendedName>
        <fullName evidence="11">Coatomer subunit epsilon</fullName>
    </recommendedName>
</protein>
<evidence type="ECO:0000256" key="2">
    <source>
        <dbReference type="ARBA" id="ARBA00004347"/>
    </source>
</evidence>
<keyword evidence="9 11" id="KW-0472">Membrane</keyword>
<evidence type="ECO:0000313" key="12">
    <source>
        <dbReference type="EMBL" id="CDZ96791.1"/>
    </source>
</evidence>
<evidence type="ECO:0000256" key="1">
    <source>
        <dbReference type="ARBA" id="ARBA00004255"/>
    </source>
</evidence>
<name>A0A0F7SEH7_PHARH</name>
<keyword evidence="6 11" id="KW-0931">ER-Golgi transport</keyword>
<comment type="similarity">
    <text evidence="3 11">Belongs to the COPE family.</text>
</comment>
<evidence type="ECO:0000256" key="3">
    <source>
        <dbReference type="ARBA" id="ARBA00008827"/>
    </source>
</evidence>
<evidence type="ECO:0000256" key="4">
    <source>
        <dbReference type="ARBA" id="ARBA00022448"/>
    </source>
</evidence>
<evidence type="ECO:0000256" key="6">
    <source>
        <dbReference type="ARBA" id="ARBA00022892"/>
    </source>
</evidence>
<dbReference type="PANTHER" id="PTHR10805">
    <property type="entry name" value="COATOMER SUBUNIT EPSILON"/>
    <property type="match status" value="1"/>
</dbReference>
<dbReference type="Pfam" id="PF04733">
    <property type="entry name" value="Coatomer_E"/>
    <property type="match status" value="1"/>
</dbReference>
<sequence length="299" mass="32248">MDSDQLFHIKHLFHQGNFNQCITTGTPLIESGPDSTSVALYVARSHLALLPPATDAAIDILSRSPDPEAPEIKAFSFLASYIQDPQEEPLDGLRDLLIELEDGEQEESTDNAVRVAAGTAFFRAAEKEEAVDALNAHKDSLECSALLVQIYLSIDRLDLAKRAYEHAKAFGEDSQLVQLMDSWITLRSQGPTLQQAYYFYDETLLAPTGRTAPILAAHGAAHHLLGHKEEAEGDVNAALEVANEQTGEAGAIATAAGVLGTQAVLDQLKSVYPSHPLVLDLAAKDLAFDEAAAKFAVFV</sequence>
<dbReference type="GO" id="GO:0030126">
    <property type="term" value="C:COPI vesicle coat"/>
    <property type="evidence" value="ECO:0007669"/>
    <property type="project" value="TreeGrafter"/>
</dbReference>
<dbReference type="InterPro" id="IPR006822">
    <property type="entry name" value="Coatomer_esu"/>
</dbReference>
<dbReference type="GO" id="GO:0006891">
    <property type="term" value="P:intra-Golgi vesicle-mediated transport"/>
    <property type="evidence" value="ECO:0007669"/>
    <property type="project" value="TreeGrafter"/>
</dbReference>
<evidence type="ECO:0000256" key="10">
    <source>
        <dbReference type="ARBA" id="ARBA00023329"/>
    </source>
</evidence>
<evidence type="ECO:0000256" key="8">
    <source>
        <dbReference type="ARBA" id="ARBA00023034"/>
    </source>
</evidence>
<accession>A0A0F7SEH7</accession>
<evidence type="ECO:0000256" key="11">
    <source>
        <dbReference type="PIRNR" id="PIRNR016478"/>
    </source>
</evidence>
<dbReference type="PANTHER" id="PTHR10805:SF0">
    <property type="entry name" value="COATOMER SUBUNIT EPSILON"/>
    <property type="match status" value="1"/>
</dbReference>
<keyword evidence="8 11" id="KW-0333">Golgi apparatus</keyword>
<reference evidence="12" key="1">
    <citation type="submission" date="2014-08" db="EMBL/GenBank/DDBJ databases">
        <authorList>
            <person name="Sharma Rahul"/>
            <person name="Thines Marco"/>
        </authorList>
    </citation>
    <scope>NUCLEOTIDE SEQUENCE</scope>
</reference>
<comment type="subcellular location">
    <subcellularLocation>
        <location evidence="2">Cytoplasmic vesicle</location>
        <location evidence="2">COPI-coated vesicle membrane</location>
        <topology evidence="2">Peripheral membrane protein</topology>
        <orientation evidence="2">Cytoplasmic side</orientation>
    </subcellularLocation>
    <subcellularLocation>
        <location evidence="1">Golgi apparatus membrane</location>
        <topology evidence="1">Peripheral membrane protein</topology>
        <orientation evidence="1">Cytoplasmic side</orientation>
    </subcellularLocation>
</comment>
<dbReference type="Gene3D" id="1.25.40.10">
    <property type="entry name" value="Tetratricopeptide repeat domain"/>
    <property type="match status" value="1"/>
</dbReference>
<dbReference type="AlphaFoldDB" id="A0A0F7SEH7"/>